<dbReference type="EMBL" id="CP072369">
    <property type="protein sequence ID" value="QUB85445.1"/>
    <property type="molecule type" value="Genomic_DNA"/>
</dbReference>
<reference evidence="3 5" key="2">
    <citation type="submission" date="2021-03" db="EMBL/GenBank/DDBJ databases">
        <title>Human Oral Microbial Genomes.</title>
        <authorList>
            <person name="Johnston C.D."/>
            <person name="Chen T."/>
            <person name="Dewhirst F.E."/>
        </authorList>
    </citation>
    <scope>NUCLEOTIDE SEQUENCE [LARGE SCALE GENOMIC DNA]</scope>
    <source>
        <strain evidence="3 5">W1435</strain>
    </source>
</reference>
<dbReference type="OrthoDB" id="1096764at2"/>
<keyword evidence="5" id="KW-1185">Reference proteome</keyword>
<evidence type="ECO:0000313" key="5">
    <source>
        <dbReference type="Proteomes" id="UP000682005"/>
    </source>
</evidence>
<gene>
    <name evidence="2" type="ORF">ADJ77_08155</name>
    <name evidence="3" type="ORF">J5A51_04005</name>
</gene>
<feature type="region of interest" description="Disordered" evidence="1">
    <location>
        <begin position="208"/>
        <end position="232"/>
    </location>
</feature>
<evidence type="ECO:0000313" key="4">
    <source>
        <dbReference type="Proteomes" id="UP000060345"/>
    </source>
</evidence>
<dbReference type="STRING" id="1236517.ADJ77_08155"/>
<name>A0A0K1NL67_9BACT</name>
<reference evidence="2 4" key="1">
    <citation type="submission" date="2015-07" db="EMBL/GenBank/DDBJ databases">
        <authorList>
            <person name="Noorani M."/>
        </authorList>
    </citation>
    <scope>NUCLEOTIDE SEQUENCE [LARGE SCALE GENOMIC DNA]</scope>
    <source>
        <strain evidence="2 4">W1435</strain>
    </source>
</reference>
<evidence type="ECO:0000256" key="1">
    <source>
        <dbReference type="SAM" id="MobiDB-lite"/>
    </source>
</evidence>
<dbReference type="Proteomes" id="UP000682005">
    <property type="component" value="Chromosome 2"/>
</dbReference>
<evidence type="ECO:0000313" key="2">
    <source>
        <dbReference type="EMBL" id="AKU69832.1"/>
    </source>
</evidence>
<dbReference type="AlphaFoldDB" id="A0A0K1NL67"/>
<dbReference type="eggNOG" id="COG0810">
    <property type="taxonomic scope" value="Bacteria"/>
</dbReference>
<accession>A0A0K1NL67</accession>
<dbReference type="KEGG" id="pfus:ADJ77_08155"/>
<dbReference type="RefSeq" id="WP_025077447.1">
    <property type="nucleotide sequence ID" value="NZ_BAKO01000001.1"/>
</dbReference>
<proteinExistence type="predicted"/>
<dbReference type="EMBL" id="CP012075">
    <property type="protein sequence ID" value="AKU69832.1"/>
    <property type="molecule type" value="Genomic_DNA"/>
</dbReference>
<protein>
    <submittedName>
        <fullName evidence="2">Membrane receptor RagA</fullName>
    </submittedName>
</protein>
<organism evidence="2 4">
    <name type="scientific">Prevotella fusca JCM 17724</name>
    <dbReference type="NCBI Taxonomy" id="1236517"/>
    <lineage>
        <taxon>Bacteria</taxon>
        <taxon>Pseudomonadati</taxon>
        <taxon>Bacteroidota</taxon>
        <taxon>Bacteroidia</taxon>
        <taxon>Bacteroidales</taxon>
        <taxon>Prevotellaceae</taxon>
        <taxon>Prevotella</taxon>
    </lineage>
</organism>
<evidence type="ECO:0000313" key="3">
    <source>
        <dbReference type="EMBL" id="QUB85445.1"/>
    </source>
</evidence>
<dbReference type="Proteomes" id="UP000060345">
    <property type="component" value="Chromosome 2"/>
</dbReference>
<sequence>MEKGKLTCKILKGIRQQIADANGISYRPKECHYEGECSGTCPACEQEIRYLETQLRERNRKGWSMRVAGLAAGLCVATVPLASCSNSSKTDSKVQKTLDSTLQEENINEVKVLKPDKKDSVVISGQTVMQFLNNPLDNTVVCRLGDRRGIVLGEDGRFTLRVNRSDTLVFSNSGFEDYKLVVDTIKNPNNIIVCLQWVDGPGKCGGIREEPLKSENVDNTGPKSHKEKCNQK</sequence>
<keyword evidence="2" id="KW-0675">Receptor</keyword>